<protein>
    <submittedName>
        <fullName evidence="1">Uncharacterized protein</fullName>
    </submittedName>
</protein>
<dbReference type="GeneID" id="78500037"/>
<dbReference type="EMBL" id="LT629759">
    <property type="protein sequence ID" value="SDR69041.1"/>
    <property type="molecule type" value="Genomic_DNA"/>
</dbReference>
<sequence>MAYSDYGAFVYLNGKRREDKEDVGVYDTDEASLPTGLRIYANILKRNGDGPWFTFSHHGVMGDGRVRVGCFKQAWPELYDWEVGNDKPTLYTFDDLSRKFGWDDYQEYNGVRYASDEYDKEFDFLGWHFNFWGDDYGSTPKYGATMSRDGESWECGYDYAFGAGFYDIH</sequence>
<accession>A0A1H1L382</accession>
<dbReference type="Proteomes" id="UP000199480">
    <property type="component" value="Chromosome I"/>
</dbReference>
<reference evidence="2" key="1">
    <citation type="submission" date="2016-10" db="EMBL/GenBank/DDBJ databases">
        <authorList>
            <person name="Varghese N."/>
            <person name="Submissions S."/>
        </authorList>
    </citation>
    <scope>NUCLEOTIDE SEQUENCE [LARGE SCALE GENOMIC DNA]</scope>
    <source>
        <strain evidence="2">DSM 22620</strain>
    </source>
</reference>
<gene>
    <name evidence="1" type="ORF">SAMN04489857_0665</name>
</gene>
<name>A0A1H1L382_9ACTN</name>
<evidence type="ECO:0000313" key="2">
    <source>
        <dbReference type="Proteomes" id="UP000199480"/>
    </source>
</evidence>
<proteinExistence type="predicted"/>
<dbReference type="RefSeq" id="WP_090861712.1">
    <property type="nucleotide sequence ID" value="NZ_LT629759.1"/>
</dbReference>
<organism evidence="1 2">
    <name type="scientific">Parafannyhessea umbonata</name>
    <dbReference type="NCBI Taxonomy" id="604330"/>
    <lineage>
        <taxon>Bacteria</taxon>
        <taxon>Bacillati</taxon>
        <taxon>Actinomycetota</taxon>
        <taxon>Coriobacteriia</taxon>
        <taxon>Coriobacteriales</taxon>
        <taxon>Atopobiaceae</taxon>
        <taxon>Parafannyhessea</taxon>
    </lineage>
</organism>
<evidence type="ECO:0000313" key="1">
    <source>
        <dbReference type="EMBL" id="SDR69041.1"/>
    </source>
</evidence>
<dbReference type="OrthoDB" id="3199484at2"/>
<dbReference type="AlphaFoldDB" id="A0A1H1L382"/>